<evidence type="ECO:0000256" key="5">
    <source>
        <dbReference type="ARBA" id="ARBA00022840"/>
    </source>
</evidence>
<dbReference type="GO" id="GO:0005524">
    <property type="term" value="F:ATP binding"/>
    <property type="evidence" value="ECO:0007669"/>
    <property type="project" value="UniProtKB-KW"/>
</dbReference>
<evidence type="ECO:0000256" key="8">
    <source>
        <dbReference type="SAM" id="Phobius"/>
    </source>
</evidence>
<evidence type="ECO:0000256" key="4">
    <source>
        <dbReference type="ARBA" id="ARBA00022741"/>
    </source>
</evidence>
<dbReference type="InterPro" id="IPR050835">
    <property type="entry name" value="ABC_transporter_sub-D"/>
</dbReference>
<dbReference type="GO" id="GO:0140359">
    <property type="term" value="F:ABC-type transporter activity"/>
    <property type="evidence" value="ECO:0007669"/>
    <property type="project" value="InterPro"/>
</dbReference>
<feature type="transmembrane region" description="Helical" evidence="8">
    <location>
        <begin position="216"/>
        <end position="236"/>
    </location>
</feature>
<dbReference type="OrthoDB" id="8233587at2"/>
<dbReference type="PROSITE" id="PS50893">
    <property type="entry name" value="ABC_TRANSPORTER_2"/>
    <property type="match status" value="1"/>
</dbReference>
<reference evidence="11 12" key="1">
    <citation type="submission" date="2011-01" db="EMBL/GenBank/DDBJ databases">
        <authorList>
            <person name="Weinstock G."/>
            <person name="Sodergren E."/>
            <person name="Clifton S."/>
            <person name="Fulton L."/>
            <person name="Fulton B."/>
            <person name="Courtney L."/>
            <person name="Fronick C."/>
            <person name="Harrison M."/>
            <person name="Strong C."/>
            <person name="Farmer C."/>
            <person name="Delahaunty K."/>
            <person name="Markovic C."/>
            <person name="Hall O."/>
            <person name="Minx P."/>
            <person name="Tomlinson C."/>
            <person name="Mitreva M."/>
            <person name="Hou S."/>
            <person name="Chen J."/>
            <person name="Wollam A."/>
            <person name="Pepin K.H."/>
            <person name="Johnson M."/>
            <person name="Bhonagiri V."/>
            <person name="Zhang X."/>
            <person name="Suruliraj S."/>
            <person name="Warren W."/>
            <person name="Chinwalla A."/>
            <person name="Mardis E.R."/>
            <person name="Wilson R.K."/>
        </authorList>
    </citation>
    <scope>NUCLEOTIDE SEQUENCE [LARGE SCALE GENOMIC DNA]</scope>
    <source>
        <strain evidence="12">DSM 22608 / JCM 16073 / KCTC 15190 / YIT 12066</strain>
    </source>
</reference>
<gene>
    <name evidence="11" type="ORF">HMPREF9444_01248</name>
</gene>
<dbReference type="SUPFAM" id="SSF52540">
    <property type="entry name" value="P-loop containing nucleoside triphosphate hydrolases"/>
    <property type="match status" value="1"/>
</dbReference>
<dbReference type="PROSITE" id="PS00211">
    <property type="entry name" value="ABC_TRANSPORTER_1"/>
    <property type="match status" value="1"/>
</dbReference>
<dbReference type="STRING" id="762983.HMPREF9444_01248"/>
<evidence type="ECO:0000313" key="12">
    <source>
        <dbReference type="Proteomes" id="UP000018458"/>
    </source>
</evidence>
<evidence type="ECO:0000313" key="11">
    <source>
        <dbReference type="EMBL" id="EFY06953.1"/>
    </source>
</evidence>
<dbReference type="GO" id="GO:0005886">
    <property type="term" value="C:plasma membrane"/>
    <property type="evidence" value="ECO:0007669"/>
    <property type="project" value="UniProtKB-SubCell"/>
</dbReference>
<accession>E8LKK6</accession>
<dbReference type="SMART" id="SM00382">
    <property type="entry name" value="AAA"/>
    <property type="match status" value="1"/>
</dbReference>
<feature type="transmembrane region" description="Helical" evidence="8">
    <location>
        <begin position="167"/>
        <end position="196"/>
    </location>
</feature>
<dbReference type="InterPro" id="IPR017871">
    <property type="entry name" value="ABC_transporter-like_CS"/>
</dbReference>
<dbReference type="PROSITE" id="PS50929">
    <property type="entry name" value="ABC_TM1F"/>
    <property type="match status" value="1"/>
</dbReference>
<comment type="caution">
    <text evidence="11">The sequence shown here is derived from an EMBL/GenBank/DDBJ whole genome shotgun (WGS) entry which is preliminary data.</text>
</comment>
<comment type="subcellular location">
    <subcellularLocation>
        <location evidence="1">Cell membrane</location>
        <topology evidence="1">Multi-pass membrane protein</topology>
    </subcellularLocation>
</comment>
<feature type="domain" description="ABC transmembrane type-1" evidence="10">
    <location>
        <begin position="55"/>
        <end position="360"/>
    </location>
</feature>
<evidence type="ECO:0000256" key="1">
    <source>
        <dbReference type="ARBA" id="ARBA00004651"/>
    </source>
</evidence>
<evidence type="ECO:0000256" key="6">
    <source>
        <dbReference type="ARBA" id="ARBA00022989"/>
    </source>
</evidence>
<dbReference type="Proteomes" id="UP000018458">
    <property type="component" value="Unassembled WGS sequence"/>
</dbReference>
<feature type="domain" description="ABC transporter" evidence="9">
    <location>
        <begin position="393"/>
        <end position="596"/>
    </location>
</feature>
<keyword evidence="2" id="KW-0813">Transport</keyword>
<dbReference type="PANTHER" id="PTHR11384:SF59">
    <property type="entry name" value="LYSOSOMAL COBALAMIN TRANSPORTER ABCD4"/>
    <property type="match status" value="1"/>
</dbReference>
<evidence type="ECO:0000259" key="10">
    <source>
        <dbReference type="PROSITE" id="PS50929"/>
    </source>
</evidence>
<dbReference type="Gene3D" id="3.40.50.300">
    <property type="entry name" value="P-loop containing nucleotide triphosphate hydrolases"/>
    <property type="match status" value="1"/>
</dbReference>
<dbReference type="eggNOG" id="COG4178">
    <property type="taxonomic scope" value="Bacteria"/>
</dbReference>
<dbReference type="GO" id="GO:0016887">
    <property type="term" value="F:ATP hydrolysis activity"/>
    <property type="evidence" value="ECO:0007669"/>
    <property type="project" value="InterPro"/>
</dbReference>
<keyword evidence="12" id="KW-1185">Reference proteome</keyword>
<dbReference type="InterPro" id="IPR003593">
    <property type="entry name" value="AAA+_ATPase"/>
</dbReference>
<feature type="transmembrane region" description="Helical" evidence="8">
    <location>
        <begin position="301"/>
        <end position="325"/>
    </location>
</feature>
<feature type="transmembrane region" description="Helical" evidence="8">
    <location>
        <begin position="53"/>
        <end position="78"/>
    </location>
</feature>
<dbReference type="InterPro" id="IPR003439">
    <property type="entry name" value="ABC_transporter-like_ATP-bd"/>
</dbReference>
<feature type="transmembrane region" description="Helical" evidence="8">
    <location>
        <begin position="98"/>
        <end position="118"/>
    </location>
</feature>
<keyword evidence="7 8" id="KW-0472">Membrane</keyword>
<keyword evidence="3 8" id="KW-0812">Transmembrane</keyword>
<dbReference type="AlphaFoldDB" id="E8LKK6"/>
<evidence type="ECO:0000256" key="7">
    <source>
        <dbReference type="ARBA" id="ARBA00023136"/>
    </source>
</evidence>
<name>E8LKK6_SUCHY</name>
<protein>
    <submittedName>
        <fullName evidence="11">ABC transporter, ATP-binding protein</fullName>
    </submittedName>
</protein>
<dbReference type="InterPro" id="IPR036640">
    <property type="entry name" value="ABC1_TM_sf"/>
</dbReference>
<dbReference type="RefSeq" id="WP_009143445.1">
    <property type="nucleotide sequence ID" value="NZ_GL830998.1"/>
</dbReference>
<dbReference type="InterPro" id="IPR027417">
    <property type="entry name" value="P-loop_NTPase"/>
</dbReference>
<dbReference type="HOGENOM" id="CLU_007587_6_1_6"/>
<evidence type="ECO:0000256" key="3">
    <source>
        <dbReference type="ARBA" id="ARBA00022692"/>
    </source>
</evidence>
<keyword evidence="4" id="KW-0547">Nucleotide-binding</keyword>
<dbReference type="SUPFAM" id="SSF90123">
    <property type="entry name" value="ABC transporter transmembrane region"/>
    <property type="match status" value="1"/>
</dbReference>
<organism evidence="11 12">
    <name type="scientific">Succinatimonas hippei (strain DSM 22608 / JCM 16073 / KCTC 15190 / YIT 12066)</name>
    <dbReference type="NCBI Taxonomy" id="762983"/>
    <lineage>
        <taxon>Bacteria</taxon>
        <taxon>Pseudomonadati</taxon>
        <taxon>Pseudomonadota</taxon>
        <taxon>Gammaproteobacteria</taxon>
        <taxon>Aeromonadales</taxon>
        <taxon>Succinivibrionaceae</taxon>
        <taxon>Succinatimonas</taxon>
    </lineage>
</organism>
<evidence type="ECO:0000259" key="9">
    <source>
        <dbReference type="PROSITE" id="PS50893"/>
    </source>
</evidence>
<dbReference type="InterPro" id="IPR011527">
    <property type="entry name" value="ABC1_TM_dom"/>
</dbReference>
<evidence type="ECO:0000256" key="2">
    <source>
        <dbReference type="ARBA" id="ARBA00022448"/>
    </source>
</evidence>
<proteinExistence type="predicted"/>
<dbReference type="Gene3D" id="1.20.1560.10">
    <property type="entry name" value="ABC transporter type 1, transmembrane domain"/>
    <property type="match status" value="1"/>
</dbReference>
<keyword evidence="6 8" id="KW-1133">Transmembrane helix</keyword>
<sequence>MFKTLLFKRTAQKELHAGQSADRKPSDSLPLKVSLASFWRMLKPYWTSKDSMISWFLLIVIIALTAGSIWIATSINTWYKTFWDTIQNYDVAAFKHQILVFALLASIHVVVTVYKAFLQSRLAINWRRWLTGKVMNEWLEKSTYYKLQLTDKNTDNPDQRIADDLSLFVNATIVLFLGTTTDLAMMVTFAVVLWDLSGSVDLTLWNGYVLHLPDGYLLYLALIYSVAGTLITFILGKPLVKLNFRQQRYEADFRFSLIRVRENAESIALYKGEEIENLTLRDRFFNVVKNYISLINCQKRLGFLTLGYAQLAVIFPILIAAPLYFAKIITMGSIMQINSAFGQVQSALSTLVANFSDWASWKAVIDRLALFFDGMERADNCKCIAAQKEGEVFKAEDLEVKTQSGEVLGQDISFCLNLGDSMLIRGPSGCGKSTLIRTIAGIWPFAAGSITEPKEGEVLFLSQKPYLPQGTLREAAGYPKAPESKGLTEEYFKALHLDHLIPLLDKEDIWSHILSLGEQQRVAFVRALLLKPKLLFLDEATSALDENSENIAYSLIKEELKNSIIVSVGHRSSLIAKHDFALSCVGGKWEFSRMEIIS</sequence>
<dbReference type="Pfam" id="PF06472">
    <property type="entry name" value="ABC_membrane_2"/>
    <property type="match status" value="1"/>
</dbReference>
<dbReference type="Pfam" id="PF00005">
    <property type="entry name" value="ABC_tran"/>
    <property type="match status" value="1"/>
</dbReference>
<keyword evidence="5 11" id="KW-0067">ATP-binding</keyword>
<dbReference type="EMBL" id="AEVO01000062">
    <property type="protein sequence ID" value="EFY06953.1"/>
    <property type="molecule type" value="Genomic_DNA"/>
</dbReference>
<dbReference type="PANTHER" id="PTHR11384">
    <property type="entry name" value="ATP-BINDING CASSETTE, SUB-FAMILY D MEMBER"/>
    <property type="match status" value="1"/>
</dbReference>